<dbReference type="Gene3D" id="3.30.70.260">
    <property type="match status" value="1"/>
</dbReference>
<dbReference type="Gene3D" id="1.10.3210.10">
    <property type="entry name" value="Hypothetical protein af1432"/>
    <property type="match status" value="1"/>
</dbReference>
<protein>
    <recommendedName>
        <fullName evidence="3">guanosine-3',5'-bis(diphosphate) 3'-diphosphatase</fullName>
        <ecNumber evidence="3">3.1.7.2</ecNumber>
    </recommendedName>
</protein>
<feature type="domain" description="HD" evidence="6">
    <location>
        <begin position="66"/>
        <end position="165"/>
    </location>
</feature>
<reference evidence="8 9" key="1">
    <citation type="submission" date="2016-10" db="EMBL/GenBank/DDBJ databases">
        <authorList>
            <person name="de Groot N.N."/>
        </authorList>
    </citation>
    <scope>NUCLEOTIDE SEQUENCE [LARGE SCALE GENOMIC DNA]</scope>
    <source>
        <strain evidence="8 9">DSM 25927</strain>
    </source>
</reference>
<dbReference type="InterPro" id="IPR012675">
    <property type="entry name" value="Beta-grasp_dom_sf"/>
</dbReference>
<dbReference type="Gene3D" id="3.10.20.30">
    <property type="match status" value="1"/>
</dbReference>
<evidence type="ECO:0000256" key="2">
    <source>
        <dbReference type="ARBA" id="ARBA00024329"/>
    </source>
</evidence>
<dbReference type="InterPro" id="IPR012676">
    <property type="entry name" value="TGS-like"/>
</dbReference>
<dbReference type="RefSeq" id="WP_093282106.1">
    <property type="nucleotide sequence ID" value="NZ_FOFS01000002.1"/>
</dbReference>
<dbReference type="Pfam" id="PF04607">
    <property type="entry name" value="RelA_SpoT"/>
    <property type="match status" value="1"/>
</dbReference>
<evidence type="ECO:0000256" key="3">
    <source>
        <dbReference type="ARBA" id="ARBA00024387"/>
    </source>
</evidence>
<keyword evidence="9" id="KW-1185">Reference proteome</keyword>
<dbReference type="SMART" id="SM00954">
    <property type="entry name" value="RelA_SpoT"/>
    <property type="match status" value="1"/>
</dbReference>
<dbReference type="InterPro" id="IPR004095">
    <property type="entry name" value="TGS"/>
</dbReference>
<name>A0A1H9BQB0_9GAMM</name>
<feature type="domain" description="TGS" evidence="7">
    <location>
        <begin position="407"/>
        <end position="468"/>
    </location>
</feature>
<dbReference type="SUPFAM" id="SSF81271">
    <property type="entry name" value="TGS-like"/>
    <property type="match status" value="1"/>
</dbReference>
<dbReference type="PROSITE" id="PS51831">
    <property type="entry name" value="HD"/>
    <property type="match status" value="1"/>
</dbReference>
<dbReference type="InterPro" id="IPR002912">
    <property type="entry name" value="ACT_dom"/>
</dbReference>
<dbReference type="GO" id="GO:0005886">
    <property type="term" value="C:plasma membrane"/>
    <property type="evidence" value="ECO:0007669"/>
    <property type="project" value="TreeGrafter"/>
</dbReference>
<dbReference type="FunFam" id="1.10.3210.10:FF:000001">
    <property type="entry name" value="GTP pyrophosphokinase RelA"/>
    <property type="match status" value="1"/>
</dbReference>
<dbReference type="CDD" id="cd01668">
    <property type="entry name" value="TGS_RSH"/>
    <property type="match status" value="1"/>
</dbReference>
<evidence type="ECO:0000259" key="7">
    <source>
        <dbReference type="PROSITE" id="PS51880"/>
    </source>
</evidence>
<evidence type="ECO:0000256" key="1">
    <source>
        <dbReference type="ARBA" id="ARBA00022801"/>
    </source>
</evidence>
<dbReference type="FunFam" id="3.30.460.10:FF:000001">
    <property type="entry name" value="GTP pyrophosphokinase RelA"/>
    <property type="match status" value="1"/>
</dbReference>
<dbReference type="CDD" id="cd05399">
    <property type="entry name" value="NT_Rel-Spo_like"/>
    <property type="match status" value="1"/>
</dbReference>
<dbReference type="PROSITE" id="PS51880">
    <property type="entry name" value="TGS"/>
    <property type="match status" value="1"/>
</dbReference>
<dbReference type="FunFam" id="3.10.20.30:FF:000002">
    <property type="entry name" value="GTP pyrophosphokinase (RelA/SpoT)"/>
    <property type="match status" value="1"/>
</dbReference>
<dbReference type="STRING" id="489703.SAMN04488038_102173"/>
<dbReference type="Pfam" id="PF13328">
    <property type="entry name" value="HD_4"/>
    <property type="match status" value="1"/>
</dbReference>
<comment type="similarity">
    <text evidence="5">Belongs to the relA/spoT family.</text>
</comment>
<keyword evidence="8" id="KW-0808">Transferase</keyword>
<dbReference type="Gene3D" id="3.30.460.10">
    <property type="entry name" value="Beta Polymerase, domain 2"/>
    <property type="match status" value="1"/>
</dbReference>
<dbReference type="PANTHER" id="PTHR21262:SF36">
    <property type="entry name" value="BIFUNCTIONAL (P)PPGPP SYNTHASE_HYDROLASE SPOT"/>
    <property type="match status" value="1"/>
</dbReference>
<dbReference type="GO" id="GO:0008728">
    <property type="term" value="F:GTP diphosphokinase activity"/>
    <property type="evidence" value="ECO:0007669"/>
    <property type="project" value="TreeGrafter"/>
</dbReference>
<dbReference type="SUPFAM" id="SSF81301">
    <property type="entry name" value="Nucleotidyltransferase"/>
    <property type="match status" value="1"/>
</dbReference>
<dbReference type="Pfam" id="PF13291">
    <property type="entry name" value="ACT_4"/>
    <property type="match status" value="1"/>
</dbReference>
<dbReference type="InterPro" id="IPR004811">
    <property type="entry name" value="RelA/Spo_fam"/>
</dbReference>
<dbReference type="GO" id="GO:0008893">
    <property type="term" value="F:guanosine-3',5'-bis(diphosphate) 3'-diphosphatase activity"/>
    <property type="evidence" value="ECO:0007669"/>
    <property type="project" value="UniProtKB-EC"/>
</dbReference>
<comment type="function">
    <text evidence="5">In eubacteria ppGpp (guanosine 3'-diphosphate 5'-diphosphate) is a mediator of the stringent response that coordinates a variety of cellular activities in response to changes in nutritional abundance.</text>
</comment>
<gene>
    <name evidence="8" type="ORF">SAMN04488038_102173</name>
</gene>
<dbReference type="InterPro" id="IPR045600">
    <property type="entry name" value="RelA/SpoT_AH_RIS"/>
</dbReference>
<evidence type="ECO:0000256" key="5">
    <source>
        <dbReference type="RuleBase" id="RU003847"/>
    </source>
</evidence>
<dbReference type="NCBIfam" id="TIGR00691">
    <property type="entry name" value="spoT_relA"/>
    <property type="match status" value="1"/>
</dbReference>
<dbReference type="SMART" id="SM00471">
    <property type="entry name" value="HDc"/>
    <property type="match status" value="1"/>
</dbReference>
<evidence type="ECO:0000259" key="6">
    <source>
        <dbReference type="PROSITE" id="PS51831"/>
    </source>
</evidence>
<comment type="pathway">
    <text evidence="2">Purine metabolism; ppGpp biosynthesis; ppGpp from GDP: step 1/1.</text>
</comment>
<dbReference type="UniPathway" id="UPA00908">
    <property type="reaction ID" value="UER00886"/>
</dbReference>
<dbReference type="SUPFAM" id="SSF109604">
    <property type="entry name" value="HD-domain/PDEase-like"/>
    <property type="match status" value="1"/>
</dbReference>
<keyword evidence="8" id="KW-0418">Kinase</keyword>
<dbReference type="GO" id="GO:0042594">
    <property type="term" value="P:response to starvation"/>
    <property type="evidence" value="ECO:0007669"/>
    <property type="project" value="TreeGrafter"/>
</dbReference>
<sequence>MEQLTVIQRLGHALRTQRAEREFGMDALARMLEGYLPEDQIAQVRRAAEFAKNMHEGQRRSSGEPYVYHPLAVARILAEMRLDHTTLIAAILHDVIEDTGISREQLAREFGEDVAALVDGVSKIGKMEGRTRAEMQAESFRKLLLAMTQDLRVILVKLADRLHNMRTLGAMAADKRRRIARETLEIYAPIAQRLGIYFIRTELEDLAFANLYPRRYSVLMQSIKAQLGDTRKLIREVEQQLSSALRDEGIGASVVGRQKNLYGIYQKMRRKKMKLLKVTDLLGFRVIVGKVDDCYRCLGIVHHVYKPVPGEFSDYIANSKSNGYQSLHTSCIGPSGHKIEVQIRTRDMHHVAESGIAAHWQYKLGERDSQGAPQARAREWVRGLLDEFGDTSAVDFVENVKVDLFPDEVYVFTPRGEIRRLPRGATPVDFAYAVHSELGDHCVAARVDGQLEPLNSLLKHGQTVEIITARHARPNAAWLNFVKTAKARASVRSYLRTQREDEAVRLGRRLLEIALRELHVPATVLKDEERLAPVLKAHQLADVEELFAAIGAGERLAALVARHFLPEGTAAQAETGAAAPLAIEGTEGLVLDYAHCCYPLPGDEIRGHVSVGRGIVVHRLDCKHAKARPQDWVPLSWSERVEGDFLTEIRLKVMRKRGMLAKITAEIAAAESSIENLQMPDRAGSEAVEVRVLLTARSRMHLARVLRRLRRVDGVERVLRV</sequence>
<dbReference type="InterPro" id="IPR003607">
    <property type="entry name" value="HD/PDEase_dom"/>
</dbReference>
<dbReference type="Proteomes" id="UP000199233">
    <property type="component" value="Unassembled WGS sequence"/>
</dbReference>
<dbReference type="InterPro" id="IPR043519">
    <property type="entry name" value="NT_sf"/>
</dbReference>
<dbReference type="InterPro" id="IPR007685">
    <property type="entry name" value="RelA_SpoT"/>
</dbReference>
<dbReference type="Pfam" id="PF19296">
    <property type="entry name" value="RelA_AH_RIS"/>
    <property type="match status" value="1"/>
</dbReference>
<dbReference type="OrthoDB" id="9805041at2"/>
<dbReference type="GO" id="GO:0015970">
    <property type="term" value="P:guanosine tetraphosphate biosynthetic process"/>
    <property type="evidence" value="ECO:0007669"/>
    <property type="project" value="UniProtKB-UniPathway"/>
</dbReference>
<dbReference type="GO" id="GO:0015949">
    <property type="term" value="P:nucleobase-containing small molecule interconversion"/>
    <property type="evidence" value="ECO:0007669"/>
    <property type="project" value="UniProtKB-ARBA"/>
</dbReference>
<proteinExistence type="inferred from homology"/>
<evidence type="ECO:0000256" key="4">
    <source>
        <dbReference type="ARBA" id="ARBA00047968"/>
    </source>
</evidence>
<evidence type="ECO:0000313" key="9">
    <source>
        <dbReference type="Proteomes" id="UP000199233"/>
    </source>
</evidence>
<dbReference type="AlphaFoldDB" id="A0A1H9BQB0"/>
<dbReference type="PANTHER" id="PTHR21262">
    <property type="entry name" value="GUANOSINE-3',5'-BIS DIPHOSPHATE 3'-PYROPHOSPHOHYDROLASE"/>
    <property type="match status" value="1"/>
</dbReference>
<dbReference type="InterPro" id="IPR006674">
    <property type="entry name" value="HD_domain"/>
</dbReference>
<dbReference type="Pfam" id="PF02824">
    <property type="entry name" value="TGS"/>
    <property type="match status" value="1"/>
</dbReference>
<comment type="catalytic activity">
    <reaction evidence="4">
        <text>guanosine 3',5'-bis(diphosphate) + H2O = GDP + diphosphate + H(+)</text>
        <dbReference type="Rhea" id="RHEA:14253"/>
        <dbReference type="ChEBI" id="CHEBI:15377"/>
        <dbReference type="ChEBI" id="CHEBI:15378"/>
        <dbReference type="ChEBI" id="CHEBI:33019"/>
        <dbReference type="ChEBI" id="CHEBI:58189"/>
        <dbReference type="ChEBI" id="CHEBI:77828"/>
        <dbReference type="EC" id="3.1.7.2"/>
    </reaction>
</comment>
<dbReference type="InterPro" id="IPR033655">
    <property type="entry name" value="TGS_RelA/SpoT"/>
</dbReference>
<dbReference type="EMBL" id="FOFS01000002">
    <property type="protein sequence ID" value="SEP90881.1"/>
    <property type="molecule type" value="Genomic_DNA"/>
</dbReference>
<dbReference type="EC" id="3.1.7.2" evidence="3"/>
<dbReference type="CDD" id="cd00077">
    <property type="entry name" value="HDc"/>
    <property type="match status" value="1"/>
</dbReference>
<dbReference type="GO" id="GO:0016301">
    <property type="term" value="F:kinase activity"/>
    <property type="evidence" value="ECO:0007669"/>
    <property type="project" value="UniProtKB-KW"/>
</dbReference>
<organism evidence="8 9">
    <name type="scientific">Solimonas aquatica</name>
    <dbReference type="NCBI Taxonomy" id="489703"/>
    <lineage>
        <taxon>Bacteria</taxon>
        <taxon>Pseudomonadati</taxon>
        <taxon>Pseudomonadota</taxon>
        <taxon>Gammaproteobacteria</taxon>
        <taxon>Nevskiales</taxon>
        <taxon>Nevskiaceae</taxon>
        <taxon>Solimonas</taxon>
    </lineage>
</organism>
<keyword evidence="1" id="KW-0378">Hydrolase</keyword>
<accession>A0A1H9BQB0</accession>
<evidence type="ECO:0000313" key="8">
    <source>
        <dbReference type="EMBL" id="SEP90881.1"/>
    </source>
</evidence>